<reference evidence="3" key="1">
    <citation type="submission" date="2016-12" db="EMBL/GenBank/DDBJ databases">
        <authorList>
            <person name="Herbold C."/>
        </authorList>
    </citation>
    <scope>NUCLEOTIDE SEQUENCE [LARGE SCALE GENOMIC DNA]</scope>
</reference>
<dbReference type="AlphaFoldDB" id="A0A2H1EIZ4"/>
<feature type="transmembrane region" description="Helical" evidence="1">
    <location>
        <begin position="20"/>
        <end position="37"/>
    </location>
</feature>
<keyword evidence="3" id="KW-1185">Reference proteome</keyword>
<dbReference type="EMBL" id="FRFC01000005">
    <property type="protein sequence ID" value="SHO47631.1"/>
    <property type="molecule type" value="Genomic_DNA"/>
</dbReference>
<proteinExistence type="predicted"/>
<gene>
    <name evidence="2" type="ORF">NSIN_40154</name>
</gene>
<keyword evidence="1" id="KW-1133">Transmembrane helix</keyword>
<dbReference type="Proteomes" id="UP000232412">
    <property type="component" value="Unassembled WGS sequence"/>
</dbReference>
<evidence type="ECO:0000313" key="3">
    <source>
        <dbReference type="Proteomes" id="UP000232412"/>
    </source>
</evidence>
<organism evidence="2 3">
    <name type="scientific">Nitrosotalea sinensis</name>
    <dbReference type="NCBI Taxonomy" id="1499975"/>
    <lineage>
        <taxon>Archaea</taxon>
        <taxon>Nitrososphaerota</taxon>
        <taxon>Nitrososphaeria</taxon>
        <taxon>Nitrosotaleales</taxon>
        <taxon>Nitrosotaleaceae</taxon>
        <taxon>Nitrosotalea</taxon>
    </lineage>
</organism>
<evidence type="ECO:0000313" key="2">
    <source>
        <dbReference type="EMBL" id="SHO47631.1"/>
    </source>
</evidence>
<protein>
    <submittedName>
        <fullName evidence="2">Uncharacterized protein</fullName>
    </submittedName>
</protein>
<sequence>MYDFKTQTEYKLDYSDYLDRNADFIFLIVLWLILMAKKPKQKKLFARKISKKTHRVLKIDFDKLTPKQNANYEDSLVVLNKIKYGLSLTVASKQVGISPQTVKRYVGSALKLQNHKWIAKSLDRLLREVRIYEKGKQVWITVRGIKQAKIIGQYHSAIGRLSQGQSVLKPFTKIKIKDASGKIHHLETDITKILAILEQQEDAEFYSIYGRK</sequence>
<name>A0A2H1EIZ4_9ARCH</name>
<accession>A0A2H1EIZ4</accession>
<evidence type="ECO:0000256" key="1">
    <source>
        <dbReference type="SAM" id="Phobius"/>
    </source>
</evidence>
<keyword evidence="1" id="KW-0812">Transmembrane</keyword>
<keyword evidence="1" id="KW-0472">Membrane</keyword>